<dbReference type="InterPro" id="IPR012577">
    <property type="entry name" value="NIPSNAP"/>
</dbReference>
<comment type="caution">
    <text evidence="2">The sequence shown here is derived from an EMBL/GenBank/DDBJ whole genome shotgun (WGS) entry which is preliminary data.</text>
</comment>
<dbReference type="Pfam" id="PF07978">
    <property type="entry name" value="NIPSNAP"/>
    <property type="match status" value="1"/>
</dbReference>
<feature type="domain" description="NIPSNAP" evidence="1">
    <location>
        <begin position="6"/>
        <end position="106"/>
    </location>
</feature>
<dbReference type="InterPro" id="IPR011008">
    <property type="entry name" value="Dimeric_a/b-barrel"/>
</dbReference>
<dbReference type="Gene3D" id="3.30.70.100">
    <property type="match status" value="1"/>
</dbReference>
<dbReference type="SUPFAM" id="SSF54909">
    <property type="entry name" value="Dimeric alpha+beta barrel"/>
    <property type="match status" value="1"/>
</dbReference>
<gene>
    <name evidence="2" type="ORF">D3878_18210</name>
</gene>
<reference evidence="3" key="1">
    <citation type="submission" date="2018-09" db="EMBL/GenBank/DDBJ databases">
        <authorList>
            <person name="Zhu H."/>
        </authorList>
    </citation>
    <scope>NUCLEOTIDE SEQUENCE [LARGE SCALE GENOMIC DNA]</scope>
    <source>
        <strain evidence="3">K1S02-23</strain>
    </source>
</reference>
<sequence length="108" mass="12678">MYIERCTYHCLPGRLPALLKRFETATLRLFEKHGFRPVGFFVTEFGPSRPELMYMLKWDSLDQRMAAWTAFRNDPEWHEARIASESDGMLVDMMSNEIMIPTAFSPLK</sequence>
<dbReference type="AlphaFoldDB" id="A0A3A3G466"/>
<name>A0A3A3G466_9BURK</name>
<evidence type="ECO:0000313" key="2">
    <source>
        <dbReference type="EMBL" id="RJG03283.1"/>
    </source>
</evidence>
<proteinExistence type="predicted"/>
<dbReference type="RefSeq" id="WP_119786778.1">
    <property type="nucleotide sequence ID" value="NZ_QYUQ01000002.1"/>
</dbReference>
<evidence type="ECO:0000259" key="1">
    <source>
        <dbReference type="Pfam" id="PF07978"/>
    </source>
</evidence>
<dbReference type="EMBL" id="QYUQ01000002">
    <property type="protein sequence ID" value="RJG03283.1"/>
    <property type="molecule type" value="Genomic_DNA"/>
</dbReference>
<protein>
    <submittedName>
        <fullName evidence="2">NIPSNAP family protein</fullName>
    </submittedName>
</protein>
<organism evidence="2 3">
    <name type="scientific">Noviherbaspirillum sedimenti</name>
    <dbReference type="NCBI Taxonomy" id="2320865"/>
    <lineage>
        <taxon>Bacteria</taxon>
        <taxon>Pseudomonadati</taxon>
        <taxon>Pseudomonadota</taxon>
        <taxon>Betaproteobacteria</taxon>
        <taxon>Burkholderiales</taxon>
        <taxon>Oxalobacteraceae</taxon>
        <taxon>Noviherbaspirillum</taxon>
    </lineage>
</organism>
<keyword evidence="3" id="KW-1185">Reference proteome</keyword>
<dbReference type="Proteomes" id="UP000266327">
    <property type="component" value="Unassembled WGS sequence"/>
</dbReference>
<dbReference type="OrthoDB" id="9809695at2"/>
<accession>A0A3A3G466</accession>
<evidence type="ECO:0000313" key="3">
    <source>
        <dbReference type="Proteomes" id="UP000266327"/>
    </source>
</evidence>